<dbReference type="Pfam" id="PF00872">
    <property type="entry name" value="Transposase_mut"/>
    <property type="match status" value="1"/>
</dbReference>
<dbReference type="KEGG" id="cac:CA_C0248"/>
<dbReference type="GO" id="GO:0003677">
    <property type="term" value="F:DNA binding"/>
    <property type="evidence" value="ECO:0007669"/>
    <property type="project" value="UniProtKB-KW"/>
</dbReference>
<keyword evidence="4" id="KW-0238">DNA-binding</keyword>
<protein>
    <submittedName>
        <fullName evidence="6">Transposon related protein</fullName>
    </submittedName>
</protein>
<organism evidence="6 7">
    <name type="scientific">Clostridium acetobutylicum (strain ATCC 824 / DSM 792 / JCM 1419 / IAM 19013 / LMG 5710 / NBRC 13948 / NRRL B-527 / VKM B-1787 / 2291 / W)</name>
    <dbReference type="NCBI Taxonomy" id="272562"/>
    <lineage>
        <taxon>Bacteria</taxon>
        <taxon>Bacillati</taxon>
        <taxon>Bacillota</taxon>
        <taxon>Clostridia</taxon>
        <taxon>Eubacteriales</taxon>
        <taxon>Clostridiaceae</taxon>
        <taxon>Clostridium</taxon>
    </lineage>
</organism>
<keyword evidence="5" id="KW-0233">DNA recombination</keyword>
<dbReference type="eggNOG" id="COG3328">
    <property type="taxonomic scope" value="Bacteria"/>
</dbReference>
<proteinExistence type="inferred from homology"/>
<dbReference type="AlphaFoldDB" id="Q97MF0"/>
<sequence length="89" mass="10374">MPFSNKELIKLILENNPDIKTPEDVQNTLKDLFDGLLQQMLEAEMDNYLGYKKYDYNNKNTSNSRNGKSKKTMKSNLGLFDLDISRFSF</sequence>
<dbReference type="InterPro" id="IPR001207">
    <property type="entry name" value="Transposase_mutator"/>
</dbReference>
<dbReference type="PIR" id="B96930">
    <property type="entry name" value="B96930"/>
</dbReference>
<evidence type="ECO:0000256" key="3">
    <source>
        <dbReference type="ARBA" id="ARBA00022578"/>
    </source>
</evidence>
<comment type="similarity">
    <text evidence="2">Belongs to the transposase mutator family.</text>
</comment>
<keyword evidence="7" id="KW-1185">Reference proteome</keyword>
<evidence type="ECO:0000256" key="2">
    <source>
        <dbReference type="ARBA" id="ARBA00010961"/>
    </source>
</evidence>
<dbReference type="Proteomes" id="UP000000814">
    <property type="component" value="Chromosome"/>
</dbReference>
<gene>
    <name evidence="6" type="ordered locus">CA_C0248</name>
</gene>
<evidence type="ECO:0000313" key="7">
    <source>
        <dbReference type="Proteomes" id="UP000000814"/>
    </source>
</evidence>
<evidence type="ECO:0000256" key="1">
    <source>
        <dbReference type="ARBA" id="ARBA00002190"/>
    </source>
</evidence>
<dbReference type="HOGENOM" id="CLU_036805_12_4_9"/>
<evidence type="ECO:0000256" key="4">
    <source>
        <dbReference type="ARBA" id="ARBA00023125"/>
    </source>
</evidence>
<dbReference type="PATRIC" id="fig|272562.8.peg.433"/>
<dbReference type="OrthoDB" id="9779930at2"/>
<reference evidence="6 7" key="1">
    <citation type="journal article" date="2001" name="J. Bacteriol.">
        <title>Genome sequence and comparative analysis of the solvent-producing bacterium Clostridium acetobutylicum.</title>
        <authorList>
            <person name="Nolling J."/>
            <person name="Breton G."/>
            <person name="Omelchenko M.V."/>
            <person name="Makarova K.S."/>
            <person name="Zeng Q."/>
            <person name="Gibson R."/>
            <person name="Lee H.M."/>
            <person name="Dubois J."/>
            <person name="Qiu D."/>
            <person name="Hitti J."/>
            <person name="Wolf Y.I."/>
            <person name="Tatusov R.L."/>
            <person name="Sabathe F."/>
            <person name="Doucette-Stamm L."/>
            <person name="Soucaille P."/>
            <person name="Daly M.J."/>
            <person name="Bennett G.N."/>
            <person name="Koonin E.V."/>
            <person name="Smith D.R."/>
        </authorList>
    </citation>
    <scope>NUCLEOTIDE SEQUENCE [LARGE SCALE GENOMIC DNA]</scope>
    <source>
        <strain evidence="7">ATCC 824 / DSM 792 / JCM 1419 / LMG 5710 / VKM B-1787</strain>
    </source>
</reference>
<dbReference type="EMBL" id="AE001437">
    <property type="protein sequence ID" value="AAK78229.1"/>
    <property type="molecule type" value="Genomic_DNA"/>
</dbReference>
<dbReference type="GO" id="GO:0006313">
    <property type="term" value="P:DNA transposition"/>
    <property type="evidence" value="ECO:0007669"/>
    <property type="project" value="InterPro"/>
</dbReference>
<comment type="function">
    <text evidence="1">Required for the transposition of the insertion element.</text>
</comment>
<evidence type="ECO:0000313" key="6">
    <source>
        <dbReference type="EMBL" id="AAK78229.1"/>
    </source>
</evidence>
<evidence type="ECO:0000256" key="5">
    <source>
        <dbReference type="ARBA" id="ARBA00023172"/>
    </source>
</evidence>
<dbReference type="GO" id="GO:0004803">
    <property type="term" value="F:transposase activity"/>
    <property type="evidence" value="ECO:0007669"/>
    <property type="project" value="InterPro"/>
</dbReference>
<name>Q97MF0_CLOAB</name>
<keyword evidence="3" id="KW-0815">Transposition</keyword>
<accession>Q97MF0</accession>
<dbReference type="STRING" id="272562.CA_C0248"/>